<protein>
    <submittedName>
        <fullName evidence="2">Uncharacterized protein</fullName>
    </submittedName>
</protein>
<reference evidence="2 3" key="1">
    <citation type="submission" date="2019-05" db="EMBL/GenBank/DDBJ databases">
        <title>The compact genome of Giardia muris reveals important steps in the evolution of intestinal protozoan parasites.</title>
        <authorList>
            <person name="Xu F."/>
            <person name="Jimenez-Gonzalez A."/>
            <person name="Einarsson E."/>
            <person name="Astvaldsson A."/>
            <person name="Peirasmaki D."/>
            <person name="Eckmann L."/>
            <person name="Andersson J.O."/>
            <person name="Svard S.G."/>
            <person name="Jerlstrom-Hultqvist J."/>
        </authorList>
    </citation>
    <scope>NUCLEOTIDE SEQUENCE [LARGE SCALE GENOMIC DNA]</scope>
    <source>
        <strain evidence="2 3">Roberts-Thomson</strain>
    </source>
</reference>
<feature type="compositionally biased region" description="Polar residues" evidence="1">
    <location>
        <begin position="346"/>
        <end position="355"/>
    </location>
</feature>
<organism evidence="2 3">
    <name type="scientific">Giardia muris</name>
    <dbReference type="NCBI Taxonomy" id="5742"/>
    <lineage>
        <taxon>Eukaryota</taxon>
        <taxon>Metamonada</taxon>
        <taxon>Diplomonadida</taxon>
        <taxon>Hexamitidae</taxon>
        <taxon>Giardiinae</taxon>
        <taxon>Giardia</taxon>
    </lineage>
</organism>
<evidence type="ECO:0000313" key="3">
    <source>
        <dbReference type="Proteomes" id="UP000315496"/>
    </source>
</evidence>
<feature type="compositionally biased region" description="Low complexity" evidence="1">
    <location>
        <begin position="446"/>
        <end position="469"/>
    </location>
</feature>
<feature type="region of interest" description="Disordered" evidence="1">
    <location>
        <begin position="345"/>
        <end position="385"/>
    </location>
</feature>
<dbReference type="EMBL" id="VDLU01000002">
    <property type="protein sequence ID" value="TNJ28201.1"/>
    <property type="molecule type" value="Genomic_DNA"/>
</dbReference>
<sequence length="1048" mass="118510">MCTLSPVRREIVIPRNLQSIMSLVRKGIARTTPLNLYDFVSSCPELPAEPLTGRIRRLRRRRHGFGEAERNIPTIESIRDVPNTVHRFTQYLEVSIPARVCYQMLRKAGKSIDSETAEELKQDALALHAGLITTLTEVTNQAERRHHALLQAIVGRSVENVFSNDAFSVLHKTVQAPYTTSLHYMASLSHIFSLPDADPADVRIITCDGEVLEEGYEFVCPRVLGMVLRRRLVSYLRTMRDRNCTPSKQTSPHARLSRVLIEDMIRESIEATPRMLDESICRLMSEADVLSGASTITDEFPVLLSIDLPIPKSPRGTRPAAVLTPSTTSPTVRLRSGPLTRFTVRQDATNTSPFSVKSFPAMPEPRSTPPGRTPTLYPSRTGLKPASTKMLTSQLIHDPREITTIVFHNRPLRPRDLISEDGLSLRCNSLNQGVRRDPITSPAPASSRQGSPHRSPRRGGSPSKSSHSPIQRAQLRDKDGCELYIATLDDTVQQYLGECRTYIIGLVLSTVWPDDERATKCKVAMEYTSWLVDLPFRDSVRTSGVLTRRSLARRRVRRIHALKTLRIHAIERDLFWIRHESAPILNRLKLLGEEVEKFRYSMIPFTSRVQTGLFAPRVSDHYSLLQDVAKLCPECTDLDDIFTSQDVLDGSAWLNIAVVLLTPITISESWDECRLFSNRTRSEFADRIPPSELVHLEEIGADTGAESFPRTSVILRLRVCDEGAPIRPSASRGSAQYTRSRQFDLVFDPETDINEAGLPTLGYMLDHLECCGSLFQRLPYYHEHSKGIASPILSRSMVHQPVYAADTSQGHVATFMLCYTPIYRTLIMLMEWFDTIRVIALGYRLKAADVLQNATPERLIHLGERIYAEHEVRYTEYLLCEVFTPVLVTALKALERETMAMIDVVRIVSYGYADILEASNKYIHVDCKEELEHFMEACQRAVERVFRTAGTISGAVTGNVLIELTGKCETAMRACLECIKEVWGNISASIDQVIKFSKEPTIPRYVLKRLESVVGTQQEFWRQLLIARSMDDNGYTRLLRERYDDLEA</sequence>
<dbReference type="Proteomes" id="UP000315496">
    <property type="component" value="Chromosome 2"/>
</dbReference>
<proteinExistence type="predicted"/>
<feature type="region of interest" description="Disordered" evidence="1">
    <location>
        <begin position="430"/>
        <end position="472"/>
    </location>
</feature>
<keyword evidence="3" id="KW-1185">Reference proteome</keyword>
<name>A0A4Z1T6T7_GIAMU</name>
<accession>A0A4Z1T6T7</accession>
<evidence type="ECO:0000313" key="2">
    <source>
        <dbReference type="EMBL" id="TNJ28201.1"/>
    </source>
</evidence>
<comment type="caution">
    <text evidence="2">The sequence shown here is derived from an EMBL/GenBank/DDBJ whole genome shotgun (WGS) entry which is preliminary data.</text>
</comment>
<dbReference type="AlphaFoldDB" id="A0A4Z1T6T7"/>
<gene>
    <name evidence="2" type="ORF">GMRT_14353</name>
</gene>
<dbReference type="VEuPathDB" id="GiardiaDB:GMRT_14353"/>
<evidence type="ECO:0000256" key="1">
    <source>
        <dbReference type="SAM" id="MobiDB-lite"/>
    </source>
</evidence>
<feature type="compositionally biased region" description="Pro residues" evidence="1">
    <location>
        <begin position="362"/>
        <end position="372"/>
    </location>
</feature>